<evidence type="ECO:0000256" key="1">
    <source>
        <dbReference type="SAM" id="MobiDB-lite"/>
    </source>
</evidence>
<dbReference type="Proteomes" id="UP000095192">
    <property type="component" value="Unassembled WGS sequence"/>
</dbReference>
<evidence type="ECO:0000313" key="3">
    <source>
        <dbReference type="Proteomes" id="UP000095192"/>
    </source>
</evidence>
<sequence>MSERSHTPSLGMSCVTHEGRRRSTAQAASEEESRQRMTGSPPAEMANKQESQREEKNKNKKLHSTNQPEEMQLCASLLPVTARFPKSPWHGRKQNLSESVGARRVSFLEFPQEQLSPAPDLEGLASSVEEGDG</sequence>
<evidence type="ECO:0000313" key="2">
    <source>
        <dbReference type="EMBL" id="OEH76982.1"/>
    </source>
</evidence>
<proteinExistence type="predicted"/>
<gene>
    <name evidence="2" type="ORF">cyc_06654</name>
</gene>
<accession>A0A1D3D0M4</accession>
<organism evidence="2 3">
    <name type="scientific">Cyclospora cayetanensis</name>
    <dbReference type="NCBI Taxonomy" id="88456"/>
    <lineage>
        <taxon>Eukaryota</taxon>
        <taxon>Sar</taxon>
        <taxon>Alveolata</taxon>
        <taxon>Apicomplexa</taxon>
        <taxon>Conoidasida</taxon>
        <taxon>Coccidia</taxon>
        <taxon>Eucoccidiorida</taxon>
        <taxon>Eimeriorina</taxon>
        <taxon>Eimeriidae</taxon>
        <taxon>Cyclospora</taxon>
    </lineage>
</organism>
<dbReference type="VEuPathDB" id="ToxoDB:cyc_06654"/>
<dbReference type="AlphaFoldDB" id="A0A1D3D0M4"/>
<protein>
    <submittedName>
        <fullName evidence="2">Uncharacterized protein</fullName>
    </submittedName>
</protein>
<reference evidence="2 3" key="1">
    <citation type="journal article" date="2016" name="BMC Genomics">
        <title>Comparative genomics reveals Cyclospora cayetanensis possesses coccidia-like metabolism and invasion components but unique surface antigens.</title>
        <authorList>
            <person name="Liu S."/>
            <person name="Wang L."/>
            <person name="Zheng H."/>
            <person name="Xu Z."/>
            <person name="Roellig D.M."/>
            <person name="Li N."/>
            <person name="Frace M.A."/>
            <person name="Tang K."/>
            <person name="Arrowood M.J."/>
            <person name="Moss D.M."/>
            <person name="Zhang L."/>
            <person name="Feng Y."/>
            <person name="Xiao L."/>
        </authorList>
    </citation>
    <scope>NUCLEOTIDE SEQUENCE [LARGE SCALE GENOMIC DNA]</scope>
    <source>
        <strain evidence="2 3">CHN_HEN01</strain>
    </source>
</reference>
<comment type="caution">
    <text evidence="2">The sequence shown here is derived from an EMBL/GenBank/DDBJ whole genome shotgun (WGS) entry which is preliminary data.</text>
</comment>
<name>A0A1D3D0M4_9EIME</name>
<feature type="region of interest" description="Disordered" evidence="1">
    <location>
        <begin position="1"/>
        <end position="74"/>
    </location>
</feature>
<dbReference type="EMBL" id="JROU02001254">
    <property type="protein sequence ID" value="OEH76982.1"/>
    <property type="molecule type" value="Genomic_DNA"/>
</dbReference>
<feature type="region of interest" description="Disordered" evidence="1">
    <location>
        <begin position="110"/>
        <end position="133"/>
    </location>
</feature>
<dbReference type="InParanoid" id="A0A1D3D0M4"/>
<keyword evidence="3" id="KW-1185">Reference proteome</keyword>